<name>A0ABD6EUL9_9BILA</name>
<accession>A0ABD6EUL9</accession>
<proteinExistence type="predicted"/>
<dbReference type="Proteomes" id="UP001608902">
    <property type="component" value="Unassembled WGS sequence"/>
</dbReference>
<protein>
    <submittedName>
        <fullName evidence="1">Uncharacterized protein</fullName>
    </submittedName>
</protein>
<keyword evidence="2" id="KW-1185">Reference proteome</keyword>
<evidence type="ECO:0000313" key="1">
    <source>
        <dbReference type="EMBL" id="MFH4983556.1"/>
    </source>
</evidence>
<comment type="caution">
    <text evidence="1">The sequence shown here is derived from an EMBL/GenBank/DDBJ whole genome shotgun (WGS) entry which is preliminary data.</text>
</comment>
<sequence length="115" mass="13534">MANMTLNADHEMREGTMPERYMRLFDEAALWISHREYHEEYVLMLGEETSEAVSPTRKYSFLCRIKSVLRQSPSNITSHGKKRVNMLTLKFVQEIRDLNEENCLKAAIRRDPTLN</sequence>
<evidence type="ECO:0000313" key="2">
    <source>
        <dbReference type="Proteomes" id="UP001608902"/>
    </source>
</evidence>
<dbReference type="EMBL" id="JBGFUD010012787">
    <property type="protein sequence ID" value="MFH4983556.1"/>
    <property type="molecule type" value="Genomic_DNA"/>
</dbReference>
<gene>
    <name evidence="1" type="ORF">AB6A40_010265</name>
</gene>
<organism evidence="1 2">
    <name type="scientific">Gnathostoma spinigerum</name>
    <dbReference type="NCBI Taxonomy" id="75299"/>
    <lineage>
        <taxon>Eukaryota</taxon>
        <taxon>Metazoa</taxon>
        <taxon>Ecdysozoa</taxon>
        <taxon>Nematoda</taxon>
        <taxon>Chromadorea</taxon>
        <taxon>Rhabditida</taxon>
        <taxon>Spirurina</taxon>
        <taxon>Gnathostomatomorpha</taxon>
        <taxon>Gnathostomatoidea</taxon>
        <taxon>Gnathostomatidae</taxon>
        <taxon>Gnathostoma</taxon>
    </lineage>
</organism>
<dbReference type="AlphaFoldDB" id="A0ABD6EUL9"/>
<reference evidence="1 2" key="1">
    <citation type="submission" date="2024-08" db="EMBL/GenBank/DDBJ databases">
        <title>Gnathostoma spinigerum genome.</title>
        <authorList>
            <person name="Gonzalez-Bertolin B."/>
            <person name="Monzon S."/>
            <person name="Zaballos A."/>
            <person name="Jimenez P."/>
            <person name="Dekumyoy P."/>
            <person name="Varona S."/>
            <person name="Cuesta I."/>
            <person name="Sumanam S."/>
            <person name="Adisakwattana P."/>
            <person name="Gasser R.B."/>
            <person name="Hernandez-Gonzalez A."/>
            <person name="Young N.D."/>
            <person name="Perteguer M.J."/>
        </authorList>
    </citation>
    <scope>NUCLEOTIDE SEQUENCE [LARGE SCALE GENOMIC DNA]</scope>
    <source>
        <strain evidence="1">AL3</strain>
        <tissue evidence="1">Liver</tissue>
    </source>
</reference>